<accession>A0AAV8YAY1</accession>
<evidence type="ECO:0000313" key="3">
    <source>
        <dbReference type="Proteomes" id="UP001162156"/>
    </source>
</evidence>
<dbReference type="EMBL" id="JANEYF010002329">
    <property type="protein sequence ID" value="KAJ8947998.1"/>
    <property type="molecule type" value="Genomic_DNA"/>
</dbReference>
<dbReference type="PANTHER" id="PTHR14038:SF0">
    <property type="entry name" value="LP18708P"/>
    <property type="match status" value="1"/>
</dbReference>
<evidence type="ECO:0000256" key="1">
    <source>
        <dbReference type="SAM" id="MobiDB-lite"/>
    </source>
</evidence>
<organism evidence="2 3">
    <name type="scientific">Rhamnusium bicolor</name>
    <dbReference type="NCBI Taxonomy" id="1586634"/>
    <lineage>
        <taxon>Eukaryota</taxon>
        <taxon>Metazoa</taxon>
        <taxon>Ecdysozoa</taxon>
        <taxon>Arthropoda</taxon>
        <taxon>Hexapoda</taxon>
        <taxon>Insecta</taxon>
        <taxon>Pterygota</taxon>
        <taxon>Neoptera</taxon>
        <taxon>Endopterygota</taxon>
        <taxon>Coleoptera</taxon>
        <taxon>Polyphaga</taxon>
        <taxon>Cucujiformia</taxon>
        <taxon>Chrysomeloidea</taxon>
        <taxon>Cerambycidae</taxon>
        <taxon>Lepturinae</taxon>
        <taxon>Rhagiini</taxon>
        <taxon>Rhamnusium</taxon>
    </lineage>
</organism>
<feature type="compositionally biased region" description="Polar residues" evidence="1">
    <location>
        <begin position="139"/>
        <end position="157"/>
    </location>
</feature>
<reference evidence="2" key="1">
    <citation type="journal article" date="2023" name="Insect Mol. Biol.">
        <title>Genome sequencing provides insights into the evolution of gene families encoding plant cell wall-degrading enzymes in longhorned beetles.</title>
        <authorList>
            <person name="Shin N.R."/>
            <person name="Okamura Y."/>
            <person name="Kirsch R."/>
            <person name="Pauchet Y."/>
        </authorList>
    </citation>
    <scope>NUCLEOTIDE SEQUENCE</scope>
    <source>
        <strain evidence="2">RBIC_L_NR</strain>
    </source>
</reference>
<keyword evidence="3" id="KW-1185">Reference proteome</keyword>
<dbReference type="PANTHER" id="PTHR14038">
    <property type="entry name" value="BAT2 HLA-B-ASSOCIATED TRANSCRIPT 2"/>
    <property type="match status" value="1"/>
</dbReference>
<name>A0AAV8YAY1_9CUCU</name>
<evidence type="ECO:0000313" key="2">
    <source>
        <dbReference type="EMBL" id="KAJ8947998.1"/>
    </source>
</evidence>
<gene>
    <name evidence="2" type="ORF">NQ314_008514</name>
</gene>
<dbReference type="Proteomes" id="UP001162156">
    <property type="component" value="Unassembled WGS sequence"/>
</dbReference>
<feature type="region of interest" description="Disordered" evidence="1">
    <location>
        <begin position="10"/>
        <end position="213"/>
    </location>
</feature>
<feature type="compositionally biased region" description="Basic and acidic residues" evidence="1">
    <location>
        <begin position="164"/>
        <end position="200"/>
    </location>
</feature>
<protein>
    <submittedName>
        <fullName evidence="2">Uncharacterized protein</fullName>
    </submittedName>
</protein>
<comment type="caution">
    <text evidence="2">The sequence shown here is derived from an EMBL/GenBank/DDBJ whole genome shotgun (WGS) entry which is preliminary data.</text>
</comment>
<dbReference type="GO" id="GO:0030154">
    <property type="term" value="P:cell differentiation"/>
    <property type="evidence" value="ECO:0007669"/>
    <property type="project" value="TreeGrafter"/>
</dbReference>
<dbReference type="InterPro" id="IPR033184">
    <property type="entry name" value="PRRC2"/>
</dbReference>
<sequence>MFVLFLLNGEKLTPSAQPAPTDKLWSSVMSGQDIPHPPLYQSPQFQHEFPSLSAGDGGPTRTGSDAPYPSGLSLRPQTEGSWTQGGQRPAGGESTGPPRPASGPLGAPPQLSAQVGLPQQQPFPPQIRGVMPSFMYKGSNFQQGSGVGIQNQNTPSPVNGRGNRPVDNRPPRLTDREPEEVTPRPIIKEEELSRMDEFGKDMGWAESDEIDYK</sequence>
<feature type="compositionally biased region" description="Polar residues" evidence="1">
    <location>
        <begin position="111"/>
        <end position="120"/>
    </location>
</feature>
<feature type="compositionally biased region" description="Polar residues" evidence="1">
    <location>
        <begin position="75"/>
        <end position="86"/>
    </location>
</feature>
<dbReference type="AlphaFoldDB" id="A0AAV8YAY1"/>
<proteinExistence type="predicted"/>